<feature type="transmembrane region" description="Helical" evidence="1">
    <location>
        <begin position="303"/>
        <end position="321"/>
    </location>
</feature>
<feature type="domain" description="DUF6449" evidence="2">
    <location>
        <begin position="421"/>
        <end position="512"/>
    </location>
</feature>
<feature type="transmembrane region" description="Helical" evidence="1">
    <location>
        <begin position="237"/>
        <end position="255"/>
    </location>
</feature>
<dbReference type="Proteomes" id="UP000323317">
    <property type="component" value="Unassembled WGS sequence"/>
</dbReference>
<keyword evidence="1" id="KW-0472">Membrane</keyword>
<organism evidence="3 4">
    <name type="scientific">Rossellomorea vietnamensis</name>
    <dbReference type="NCBI Taxonomy" id="218284"/>
    <lineage>
        <taxon>Bacteria</taxon>
        <taxon>Bacillati</taxon>
        <taxon>Bacillota</taxon>
        <taxon>Bacilli</taxon>
        <taxon>Bacillales</taxon>
        <taxon>Bacillaceae</taxon>
        <taxon>Rossellomorea</taxon>
    </lineage>
</organism>
<proteinExistence type="predicted"/>
<accession>A0A5D4KJ29</accession>
<feature type="transmembrane region" description="Helical" evidence="1">
    <location>
        <begin position="178"/>
        <end position="198"/>
    </location>
</feature>
<comment type="caution">
    <text evidence="3">The sequence shown here is derived from an EMBL/GenBank/DDBJ whole genome shotgun (WGS) entry which is preliminary data.</text>
</comment>
<protein>
    <submittedName>
        <fullName evidence="3">Multidrug ABC transporter permease</fullName>
    </submittedName>
</protein>
<feature type="transmembrane region" description="Helical" evidence="1">
    <location>
        <begin position="267"/>
        <end position="291"/>
    </location>
</feature>
<evidence type="ECO:0000259" key="2">
    <source>
        <dbReference type="Pfam" id="PF20047"/>
    </source>
</evidence>
<evidence type="ECO:0000256" key="1">
    <source>
        <dbReference type="SAM" id="Phobius"/>
    </source>
</evidence>
<feature type="transmembrane region" description="Helical" evidence="1">
    <location>
        <begin position="21"/>
        <end position="43"/>
    </location>
</feature>
<keyword evidence="1" id="KW-0812">Transmembrane</keyword>
<evidence type="ECO:0000313" key="3">
    <source>
        <dbReference type="EMBL" id="TYR77291.1"/>
    </source>
</evidence>
<feature type="transmembrane region" description="Helical" evidence="1">
    <location>
        <begin position="63"/>
        <end position="85"/>
    </location>
</feature>
<dbReference type="Pfam" id="PF20047">
    <property type="entry name" value="DUF6449"/>
    <property type="match status" value="1"/>
</dbReference>
<feature type="transmembrane region" description="Helical" evidence="1">
    <location>
        <begin position="105"/>
        <end position="130"/>
    </location>
</feature>
<reference evidence="3 4" key="1">
    <citation type="submission" date="2019-08" db="EMBL/GenBank/DDBJ databases">
        <title>Bacillus genomes from the desert of Cuatro Cienegas, Coahuila.</title>
        <authorList>
            <person name="Olmedo-Alvarez G."/>
        </authorList>
    </citation>
    <scope>NUCLEOTIDE SEQUENCE [LARGE SCALE GENOMIC DNA]</scope>
    <source>
        <strain evidence="3 4">CH40_1T</strain>
    </source>
</reference>
<dbReference type="AlphaFoldDB" id="A0A5D4KJ29"/>
<evidence type="ECO:0000313" key="4">
    <source>
        <dbReference type="Proteomes" id="UP000323317"/>
    </source>
</evidence>
<sequence>MHSRTSWLNKEILFLIGRNTGWIGILYFAGLVFALPLNVWMRISNEESYHYLLTYGRMFRVNYFLQAGMIMVVPVLLSVFLFRFLHVKQQADLIHSLPVRRGTLFLQFSAAGLSMLVLPVILTGLIMSIMTGAVDLGQHFQYEDIWKWTFTTILFTSIFYVSGIAVAMLTGLSVIQAVLTYILLLFPSGIFILVVLNLKNFLFGFPEEYYMNVQSENFSPIIKAGMLDETFLTVSEAAVYIVVSVILFILAFFLYKKRNIESASQALVFPVLTPVFQFGLIFSFMLLTGAYFTAMQPDSRWTIFGYAAGFTIGFLTSEMILQKTWRMSFKLKRLIIFAAFIALAAMVFQISSKNYETYIPQEKEIDRVFFSGNIYSYMDEYEEQPVRYLTEKKNIHIVLGLHQAILENRNSHGSERVFIIYELHSGEKVVRGYQLNRDHFDTYFESLYESLEFKKSDSEILSMNENKADKLTITARGPHNRQVTITDESLLKEAAQILKKEVEEESYESMVNRMDSLYGIEFLLSDDKKVYVPWKPTYTNFRNWLIEQGLYEKVQVTTDDISKVLIIKREDLGSETGMELDFNQSFEILEEEGRALKIGSDKKVEELLELTSWTSEGDYVAAFYFKGNDYPDIKGFTSADKVPEYVKNHFER</sequence>
<dbReference type="InterPro" id="IPR045611">
    <property type="entry name" value="DUF6449"/>
</dbReference>
<name>A0A5D4KJ29_9BACI</name>
<feature type="transmembrane region" description="Helical" evidence="1">
    <location>
        <begin position="333"/>
        <end position="351"/>
    </location>
</feature>
<feature type="transmembrane region" description="Helical" evidence="1">
    <location>
        <begin position="150"/>
        <end position="171"/>
    </location>
</feature>
<gene>
    <name evidence="3" type="ORF">FZC79_00250</name>
</gene>
<keyword evidence="1" id="KW-1133">Transmembrane helix</keyword>
<dbReference type="RefSeq" id="WP_148944916.1">
    <property type="nucleotide sequence ID" value="NZ_VTEH01000001.1"/>
</dbReference>
<dbReference type="EMBL" id="VTEH01000001">
    <property type="protein sequence ID" value="TYR77291.1"/>
    <property type="molecule type" value="Genomic_DNA"/>
</dbReference>